<comment type="caution">
    <text evidence="1">The sequence shown here is derived from an EMBL/GenBank/DDBJ whole genome shotgun (WGS) entry which is preliminary data.</text>
</comment>
<reference evidence="1" key="1">
    <citation type="submission" date="2020-03" db="EMBL/GenBank/DDBJ databases">
        <authorList>
            <person name="Weist P."/>
        </authorList>
    </citation>
    <scope>NUCLEOTIDE SEQUENCE</scope>
</reference>
<keyword evidence="2" id="KW-1185">Reference proteome</keyword>
<dbReference type="Proteomes" id="UP001153269">
    <property type="component" value="Unassembled WGS sequence"/>
</dbReference>
<protein>
    <submittedName>
        <fullName evidence="1">Uncharacterized protein</fullName>
    </submittedName>
</protein>
<evidence type="ECO:0000313" key="1">
    <source>
        <dbReference type="EMBL" id="CAB1412949.1"/>
    </source>
</evidence>
<name>A0A9N7TJF1_PLEPL</name>
<dbReference type="EMBL" id="CADEAL010000027">
    <property type="protein sequence ID" value="CAB1412949.1"/>
    <property type="molecule type" value="Genomic_DNA"/>
</dbReference>
<gene>
    <name evidence="1" type="ORF">PLEPLA_LOCUS645</name>
</gene>
<organism evidence="1 2">
    <name type="scientific">Pleuronectes platessa</name>
    <name type="common">European plaice</name>
    <dbReference type="NCBI Taxonomy" id="8262"/>
    <lineage>
        <taxon>Eukaryota</taxon>
        <taxon>Metazoa</taxon>
        <taxon>Chordata</taxon>
        <taxon>Craniata</taxon>
        <taxon>Vertebrata</taxon>
        <taxon>Euteleostomi</taxon>
        <taxon>Actinopterygii</taxon>
        <taxon>Neopterygii</taxon>
        <taxon>Teleostei</taxon>
        <taxon>Neoteleostei</taxon>
        <taxon>Acanthomorphata</taxon>
        <taxon>Carangaria</taxon>
        <taxon>Pleuronectiformes</taxon>
        <taxon>Pleuronectoidei</taxon>
        <taxon>Pleuronectidae</taxon>
        <taxon>Pleuronectes</taxon>
    </lineage>
</organism>
<proteinExistence type="predicted"/>
<accession>A0A9N7TJF1</accession>
<sequence>MGSTVSMKQVQFHTTPRTLVGCVVQRLLARHWFPPAGVPEFFSTDHQNKGFGNFTIPGADTSKVYGLDKTIAVKASLFFDSRTEFLQKARPNLQSSRYLATSVPPLLHSHLHLPLPPPLTLAPCQLPSASPL</sequence>
<evidence type="ECO:0000313" key="2">
    <source>
        <dbReference type="Proteomes" id="UP001153269"/>
    </source>
</evidence>
<dbReference type="AlphaFoldDB" id="A0A9N7TJF1"/>